<evidence type="ECO:0000313" key="1">
    <source>
        <dbReference type="Proteomes" id="UP000000437"/>
    </source>
</evidence>
<accession>A0AC58GY82</accession>
<evidence type="ECO:0000313" key="2">
    <source>
        <dbReference type="RefSeq" id="XP_073774694.1"/>
    </source>
</evidence>
<proteinExistence type="predicted"/>
<dbReference type="Proteomes" id="UP000000437">
    <property type="component" value="Chromosome 12"/>
</dbReference>
<protein>
    <submittedName>
        <fullName evidence="2">Sushi, nidogen and EGF-like domain-containing protein 1</fullName>
    </submittedName>
</protein>
<name>A0AC58GY82_DANRE</name>
<keyword evidence="1" id="KW-1185">Reference proteome</keyword>
<dbReference type="RefSeq" id="XP_073774694.1">
    <property type="nucleotide sequence ID" value="XM_073918593.1"/>
</dbReference>
<reference evidence="2" key="1">
    <citation type="submission" date="2025-08" db="UniProtKB">
        <authorList>
            <consortium name="RefSeq"/>
        </authorList>
    </citation>
    <scope>IDENTIFICATION</scope>
    <source>
        <strain evidence="2">Tuebingen</strain>
        <tissue evidence="2">Fibroblasts and whole tissue</tissue>
    </source>
</reference>
<organism evidence="1 2">
    <name type="scientific">Danio rerio</name>
    <name type="common">Zebrafish</name>
    <name type="synonym">Brachydanio rerio</name>
    <dbReference type="NCBI Taxonomy" id="7955"/>
    <lineage>
        <taxon>Eukaryota</taxon>
        <taxon>Metazoa</taxon>
        <taxon>Chordata</taxon>
        <taxon>Craniata</taxon>
        <taxon>Vertebrata</taxon>
        <taxon>Euteleostomi</taxon>
        <taxon>Actinopterygii</taxon>
        <taxon>Neopterygii</taxon>
        <taxon>Teleostei</taxon>
        <taxon>Ostariophysi</taxon>
        <taxon>Cypriniformes</taxon>
        <taxon>Danionidae</taxon>
        <taxon>Danioninae</taxon>
        <taxon>Danio</taxon>
    </lineage>
</organism>
<sequence length="320" mass="34961">MNYGNIAATGRTVEAGFDTINSTNYFVIPGSNNGSSVSNLNTSSNVNVPGRWVFRVDGGPQTGSGIFYPFGLSAGDAINPAIDDSSSSVITLLSPFLFFGRTYQQIYVNNNGDLTFSQASSVFTPYSFPAYGSQDIVAGLWTDLNNGASGVISYHQYINGSVLTRATQDINSYFPNLPFTASWVFVATWDKVPYHLSTAETTFQVVLISGSNYSFILMNYGNIAATERTVEAGFDTISSTNYFVIPGSNNGSSVSSLNTSSNVNVPGRWAFRVDSGQLTGVFFNSNNNYCNTYNNTYYHNYNNTYYNTFYNISSIYNTAR</sequence>
<gene>
    <name evidence="2" type="primary">LOC137496763</name>
</gene>